<protein>
    <submittedName>
        <fullName evidence="1">Uncharacterized protein</fullName>
    </submittedName>
</protein>
<dbReference type="KEGG" id="rpe:RPE_0691"/>
<reference evidence="1" key="1">
    <citation type="submission" date="2006-09" db="EMBL/GenBank/DDBJ databases">
        <title>Complete sequence of Rhodopseudomonas palustris BisA53.</title>
        <authorList>
            <consortium name="US DOE Joint Genome Institute"/>
            <person name="Copeland A."/>
            <person name="Lucas S."/>
            <person name="Lapidus A."/>
            <person name="Barry K."/>
            <person name="Detter J.C."/>
            <person name="Glavina del Rio T."/>
            <person name="Hammon N."/>
            <person name="Israni S."/>
            <person name="Dalin E."/>
            <person name="Tice H."/>
            <person name="Pitluck S."/>
            <person name="Chain P."/>
            <person name="Malfatti S."/>
            <person name="Shin M."/>
            <person name="Vergez L."/>
            <person name="Schmutz J."/>
            <person name="Larimer F."/>
            <person name="Land M."/>
            <person name="Hauser L."/>
            <person name="Pelletier D.A."/>
            <person name="Kyrpides N."/>
            <person name="Kim E."/>
            <person name="Harwood C.S."/>
            <person name="Oda Y."/>
            <person name="Richardson P."/>
        </authorList>
    </citation>
    <scope>NUCLEOTIDE SEQUENCE [LARGE SCALE GENOMIC DNA]</scope>
    <source>
        <strain evidence="1">BisA53</strain>
    </source>
</reference>
<evidence type="ECO:0000313" key="1">
    <source>
        <dbReference type="EMBL" id="ABJ04649.1"/>
    </source>
</evidence>
<name>Q07TT5_RHOP5</name>
<organism evidence="1">
    <name type="scientific">Rhodopseudomonas palustris (strain BisA53)</name>
    <dbReference type="NCBI Taxonomy" id="316055"/>
    <lineage>
        <taxon>Bacteria</taxon>
        <taxon>Pseudomonadati</taxon>
        <taxon>Pseudomonadota</taxon>
        <taxon>Alphaproteobacteria</taxon>
        <taxon>Hyphomicrobiales</taxon>
        <taxon>Nitrobacteraceae</taxon>
        <taxon>Rhodopseudomonas</taxon>
    </lineage>
</organism>
<dbReference type="HOGENOM" id="CLU_1183188_0_0_5"/>
<gene>
    <name evidence="1" type="ordered locus">RPE_0691</name>
</gene>
<dbReference type="EMBL" id="CP000463">
    <property type="protein sequence ID" value="ABJ04649.1"/>
    <property type="molecule type" value="Genomic_DNA"/>
</dbReference>
<sequence length="246" mass="27179">MSMKWILCFAAIVLVVTAAYFIAYPTTFYRFRISIQIETPRGLKSESNVLEVRTRRFPKWTTLGNSGAQSILMGDATFLNLGTDGSGAKKNIVALLALGERAKGIDFKILPGEAFAPILGQLRVDPQADKAMQLSMLPVGTKVVLQGKLIPTLVSFENVNDPYSGTVVQATNLSKTFGDGFNLRDVTLEIVAGGSSWKESFGNSGVSVTRGVEDKLPFLVSHREELRRLMDDMPPRFQPHFFLFKR</sequence>
<dbReference type="AlphaFoldDB" id="Q07TT5"/>
<dbReference type="eggNOG" id="ENOG50332EF">
    <property type="taxonomic scope" value="Bacteria"/>
</dbReference>
<accession>Q07TT5</accession>
<proteinExistence type="predicted"/>